<evidence type="ECO:0000313" key="2">
    <source>
        <dbReference type="EMBL" id="UQX87244.1"/>
    </source>
</evidence>
<dbReference type="PANTHER" id="PTHR34547">
    <property type="entry name" value="YACP-LIKE NYN DOMAIN PROTEIN"/>
    <property type="match status" value="1"/>
</dbReference>
<evidence type="ECO:0000256" key="1">
    <source>
        <dbReference type="SAM" id="MobiDB-lite"/>
    </source>
</evidence>
<sequence length="441" mass="47463">MSEAAAAEDFEPVLPAEVRQQLLAISADLIGRRPIHDLPPGLRRFARFAPNKRLRMGSAELATALSADEDFRAMVADVVQDASPELVEQVGSGTPPATADPSDVGVIAYLFRGQRWAEILTEVSRQLLQANEARMSASESERVSAELTRLGEENAELGRQRDAAKAAAREQSAGHARETAELSHRIRTLQGEARAAQRAHARAEAALSEIQGELERRDSTESAELRRARARIAALEADLEAGRRGARVERDHDDARLWVLLEQLSSAAAGLRRELDIKRPSVTPADQLAGAEQNTGARPSVLDSTLLERMLEGSHVHLIVDGYNITKTGYPELTLIEQRNRLTSSLGALAARRGIEITVAFDGTAAPTGAAASLPTPRGVRVLFSAPGELADDLIRRLLELEPGGRTLVVASSDQAVAASVRGAQAWAVSAEVLLGRIERS</sequence>
<dbReference type="Proteomes" id="UP001056336">
    <property type="component" value="Chromosome"/>
</dbReference>
<reference evidence="2" key="2">
    <citation type="submission" date="2022-05" db="EMBL/GenBank/DDBJ databases">
        <authorList>
            <person name="Kim J.-S."/>
            <person name="Lee K."/>
            <person name="Suh M."/>
            <person name="Eom M."/>
            <person name="Kim J.-S."/>
            <person name="Kim D.-S."/>
            <person name="Ko S.-H."/>
            <person name="Shin Y."/>
            <person name="Lee J.-S."/>
        </authorList>
    </citation>
    <scope>NUCLEOTIDE SEQUENCE</scope>
    <source>
        <strain evidence="2">N237</strain>
    </source>
</reference>
<protein>
    <submittedName>
        <fullName evidence="2">NYN domain-containing protein</fullName>
    </submittedName>
</protein>
<feature type="region of interest" description="Disordered" evidence="1">
    <location>
        <begin position="152"/>
        <end position="182"/>
    </location>
</feature>
<dbReference type="InterPro" id="IPR010298">
    <property type="entry name" value="YacP-like"/>
</dbReference>
<gene>
    <name evidence="2" type="ORF">M6D93_13145</name>
</gene>
<dbReference type="RefSeq" id="WP_249769732.1">
    <property type="nucleotide sequence ID" value="NZ_CP097332.1"/>
</dbReference>
<dbReference type="PANTHER" id="PTHR34547:SF1">
    <property type="entry name" value="YACP-LIKE NYN DOMAIN PROTEIN"/>
    <property type="match status" value="1"/>
</dbReference>
<accession>A0ABY4QUD1</accession>
<keyword evidence="3" id="KW-1185">Reference proteome</keyword>
<reference evidence="2" key="1">
    <citation type="journal article" date="2018" name="Int. J. Syst. Evol. Microbiol.">
        <title>Jatrophihabitans telluris sp. nov., isolated from sediment soil of lava forest wetlands and the emended description of the genus Jatrophihabitans.</title>
        <authorList>
            <person name="Lee K.C."/>
            <person name="Suh M.K."/>
            <person name="Eom M.K."/>
            <person name="Kim K.K."/>
            <person name="Kim J.S."/>
            <person name="Kim D.S."/>
            <person name="Ko S.H."/>
            <person name="Shin Y.K."/>
            <person name="Lee J.S."/>
        </authorList>
    </citation>
    <scope>NUCLEOTIDE SEQUENCE</scope>
    <source>
        <strain evidence="2">N237</strain>
    </source>
</reference>
<name>A0ABY4QUD1_9ACTN</name>
<organism evidence="2 3">
    <name type="scientific">Jatrophihabitans telluris</name>
    <dbReference type="NCBI Taxonomy" id="2038343"/>
    <lineage>
        <taxon>Bacteria</taxon>
        <taxon>Bacillati</taxon>
        <taxon>Actinomycetota</taxon>
        <taxon>Actinomycetes</taxon>
        <taxon>Jatrophihabitantales</taxon>
        <taxon>Jatrophihabitantaceae</taxon>
        <taxon>Jatrophihabitans</taxon>
    </lineage>
</organism>
<dbReference type="EMBL" id="CP097332">
    <property type="protein sequence ID" value="UQX87244.1"/>
    <property type="molecule type" value="Genomic_DNA"/>
</dbReference>
<evidence type="ECO:0000313" key="3">
    <source>
        <dbReference type="Proteomes" id="UP001056336"/>
    </source>
</evidence>
<proteinExistence type="predicted"/>
<dbReference type="Pfam" id="PF05991">
    <property type="entry name" value="NYN_YacP"/>
    <property type="match status" value="1"/>
</dbReference>
<feature type="compositionally biased region" description="Basic and acidic residues" evidence="1">
    <location>
        <begin position="152"/>
        <end position="168"/>
    </location>
</feature>